<comment type="subcellular location">
    <subcellularLocation>
        <location evidence="1">Membrane</location>
        <topology evidence="1">Multi-pass membrane protein</topology>
    </subcellularLocation>
</comment>
<proteinExistence type="inferred from homology"/>
<feature type="transmembrane region" description="Helical" evidence="4">
    <location>
        <begin position="472"/>
        <end position="496"/>
    </location>
</feature>
<dbReference type="PANTHER" id="PTHR11360:SF130">
    <property type="entry name" value="MAJOR FACILITATOR SUPERFAMILY (MFS) PROFILE DOMAIN-CONTAINING PROTEIN-RELATED"/>
    <property type="match status" value="1"/>
</dbReference>
<feature type="transmembrane region" description="Helical" evidence="4">
    <location>
        <begin position="377"/>
        <end position="400"/>
    </location>
</feature>
<dbReference type="InterPro" id="IPR050327">
    <property type="entry name" value="Proton-linked_MCT"/>
</dbReference>
<evidence type="ECO:0000256" key="3">
    <source>
        <dbReference type="SAM" id="MobiDB-lite"/>
    </source>
</evidence>
<dbReference type="Pfam" id="PF07690">
    <property type="entry name" value="MFS_1"/>
    <property type="match status" value="1"/>
</dbReference>
<gene>
    <name evidence="5" type="ORF">NKR23_g10778</name>
</gene>
<accession>A0AA38VBR4</accession>
<evidence type="ECO:0000313" key="5">
    <source>
        <dbReference type="EMBL" id="KAJ9133393.1"/>
    </source>
</evidence>
<evidence type="ECO:0000256" key="1">
    <source>
        <dbReference type="ARBA" id="ARBA00004141"/>
    </source>
</evidence>
<keyword evidence="4" id="KW-0472">Membrane</keyword>
<dbReference type="PANTHER" id="PTHR11360">
    <property type="entry name" value="MONOCARBOXYLATE TRANSPORTER"/>
    <property type="match status" value="1"/>
</dbReference>
<evidence type="ECO:0000313" key="6">
    <source>
        <dbReference type="Proteomes" id="UP001174694"/>
    </source>
</evidence>
<feature type="transmembrane region" description="Helical" evidence="4">
    <location>
        <begin position="185"/>
        <end position="202"/>
    </location>
</feature>
<dbReference type="InterPro" id="IPR036259">
    <property type="entry name" value="MFS_trans_sf"/>
</dbReference>
<dbReference type="InterPro" id="IPR011701">
    <property type="entry name" value="MFS"/>
</dbReference>
<feature type="transmembrane region" description="Helical" evidence="4">
    <location>
        <begin position="406"/>
        <end position="431"/>
    </location>
</feature>
<dbReference type="GO" id="GO:0016020">
    <property type="term" value="C:membrane"/>
    <property type="evidence" value="ECO:0007669"/>
    <property type="project" value="UniProtKB-SubCell"/>
</dbReference>
<sequence>MADHSSSSTDLDLSSDIEKGSRDAFSARDDQGAFGSVRNRGEDDICRHTTRNSNTQPVPGMTEKAEDAVDEESSEDGESTAEQRGRLSAIVTRALSRTTSRSSWNPGPPPDGGLQAWTAVLCVHLVIMNTWGYINSFGVFQTYYTSALSLPPSTISWIGSVQVFLLFFIGTFTGRLTDAGYFREVFFLGSAFQILGIFATSACTEYWQFFLAQGVCMGLGNGCLFCPAMATVSTYFSTRRSLAIGLAACGSVTGGLVYPSMVRQLLPSVGFPWTIRAMGFIQLAGLVVSNVFLKTRIPPRRSGAIVDWAAFKDLDYTFYAAGSFFCFMGVYFAFYYVASFSRDIIGMTYTDSLNLLLVLNGVGAVGRIVPNHYADRLGAINVFVPVALVAGVCQLAWIAVDSPAGLYVWACFYGIAAGGIQSLFPAGLSSLTTDLRRAGVRMGMVFTINSFATLTGPPVAGAIISATEGGRYYGAQAFAGCVLLVGTGFMAAARVAKTRRVGGGWRARV</sequence>
<keyword evidence="6" id="KW-1185">Reference proteome</keyword>
<dbReference type="SUPFAM" id="SSF103473">
    <property type="entry name" value="MFS general substrate transporter"/>
    <property type="match status" value="1"/>
</dbReference>
<feature type="transmembrane region" description="Helical" evidence="4">
    <location>
        <begin position="208"/>
        <end position="230"/>
    </location>
</feature>
<keyword evidence="4" id="KW-0812">Transmembrane</keyword>
<dbReference type="AlphaFoldDB" id="A0AA38VBR4"/>
<feature type="transmembrane region" description="Helical" evidence="4">
    <location>
        <begin position="443"/>
        <end position="466"/>
    </location>
</feature>
<comment type="similarity">
    <text evidence="2">Belongs to the major facilitator superfamily. Monocarboxylate porter (TC 2.A.1.13) family.</text>
</comment>
<organism evidence="5 6">
    <name type="scientific">Pleurostoma richardsiae</name>
    <dbReference type="NCBI Taxonomy" id="41990"/>
    <lineage>
        <taxon>Eukaryota</taxon>
        <taxon>Fungi</taxon>
        <taxon>Dikarya</taxon>
        <taxon>Ascomycota</taxon>
        <taxon>Pezizomycotina</taxon>
        <taxon>Sordariomycetes</taxon>
        <taxon>Sordariomycetidae</taxon>
        <taxon>Calosphaeriales</taxon>
        <taxon>Pleurostomataceae</taxon>
        <taxon>Pleurostoma</taxon>
    </lineage>
</organism>
<evidence type="ECO:0000256" key="2">
    <source>
        <dbReference type="ARBA" id="ARBA00006727"/>
    </source>
</evidence>
<dbReference type="EMBL" id="JANBVO010000050">
    <property type="protein sequence ID" value="KAJ9133393.1"/>
    <property type="molecule type" value="Genomic_DNA"/>
</dbReference>
<dbReference type="Proteomes" id="UP001174694">
    <property type="component" value="Unassembled WGS sequence"/>
</dbReference>
<reference evidence="5" key="1">
    <citation type="submission" date="2022-07" db="EMBL/GenBank/DDBJ databases">
        <title>Fungi with potential for degradation of polypropylene.</title>
        <authorList>
            <person name="Gostincar C."/>
        </authorList>
    </citation>
    <scope>NUCLEOTIDE SEQUENCE</scope>
    <source>
        <strain evidence="5">EXF-13308</strain>
    </source>
</reference>
<evidence type="ECO:0000256" key="4">
    <source>
        <dbReference type="SAM" id="Phobius"/>
    </source>
</evidence>
<feature type="compositionally biased region" description="Basic and acidic residues" evidence="3">
    <location>
        <begin position="16"/>
        <end position="31"/>
    </location>
</feature>
<feature type="compositionally biased region" description="Low complexity" evidence="3">
    <location>
        <begin position="1"/>
        <end position="14"/>
    </location>
</feature>
<comment type="caution">
    <text evidence="5">The sequence shown here is derived from an EMBL/GenBank/DDBJ whole genome shotgun (WGS) entry which is preliminary data.</text>
</comment>
<keyword evidence="4" id="KW-1133">Transmembrane helix</keyword>
<protein>
    <submittedName>
        <fullName evidence="5">Riboflavin transporter MCH5</fullName>
    </submittedName>
</protein>
<dbReference type="Gene3D" id="1.20.1250.20">
    <property type="entry name" value="MFS general substrate transporter like domains"/>
    <property type="match status" value="1"/>
</dbReference>
<feature type="transmembrane region" description="Helical" evidence="4">
    <location>
        <begin position="344"/>
        <end position="365"/>
    </location>
</feature>
<feature type="compositionally biased region" description="Acidic residues" evidence="3">
    <location>
        <begin position="68"/>
        <end position="79"/>
    </location>
</feature>
<dbReference type="CDD" id="cd17352">
    <property type="entry name" value="MFS_MCT_SLC16"/>
    <property type="match status" value="1"/>
</dbReference>
<dbReference type="GO" id="GO:0022857">
    <property type="term" value="F:transmembrane transporter activity"/>
    <property type="evidence" value="ECO:0007669"/>
    <property type="project" value="InterPro"/>
</dbReference>
<feature type="transmembrane region" description="Helical" evidence="4">
    <location>
        <begin position="114"/>
        <end position="134"/>
    </location>
</feature>
<feature type="transmembrane region" description="Helical" evidence="4">
    <location>
        <begin position="242"/>
        <end position="261"/>
    </location>
</feature>
<feature type="transmembrane region" description="Helical" evidence="4">
    <location>
        <begin position="154"/>
        <end position="173"/>
    </location>
</feature>
<feature type="region of interest" description="Disordered" evidence="3">
    <location>
        <begin position="1"/>
        <end position="85"/>
    </location>
</feature>
<feature type="transmembrane region" description="Helical" evidence="4">
    <location>
        <begin position="273"/>
        <end position="293"/>
    </location>
</feature>
<name>A0AA38VBR4_9PEZI</name>
<feature type="transmembrane region" description="Helical" evidence="4">
    <location>
        <begin position="314"/>
        <end position="338"/>
    </location>
</feature>